<dbReference type="HOGENOM" id="CLU_573626_0_0_1"/>
<reference evidence="3 4" key="1">
    <citation type="journal article" date="2012" name="Proc. Natl. Acad. Sci. U.S.A.">
        <title>Comparative genomics of Ceriporiopsis subvermispora and Phanerochaete chrysosporium provide insight into selective ligninolysis.</title>
        <authorList>
            <person name="Fernandez-Fueyo E."/>
            <person name="Ruiz-Duenas F.J."/>
            <person name="Ferreira P."/>
            <person name="Floudas D."/>
            <person name="Hibbett D.S."/>
            <person name="Canessa P."/>
            <person name="Larrondo L.F."/>
            <person name="James T.Y."/>
            <person name="Seelenfreund D."/>
            <person name="Lobos S."/>
            <person name="Polanco R."/>
            <person name="Tello M."/>
            <person name="Honda Y."/>
            <person name="Watanabe T."/>
            <person name="Watanabe T."/>
            <person name="Ryu J.S."/>
            <person name="Kubicek C.P."/>
            <person name="Schmoll M."/>
            <person name="Gaskell J."/>
            <person name="Hammel K.E."/>
            <person name="St John F.J."/>
            <person name="Vanden Wymelenberg A."/>
            <person name="Sabat G."/>
            <person name="Splinter BonDurant S."/>
            <person name="Syed K."/>
            <person name="Yadav J.S."/>
            <person name="Doddapaneni H."/>
            <person name="Subramanian V."/>
            <person name="Lavin J.L."/>
            <person name="Oguiza J.A."/>
            <person name="Perez G."/>
            <person name="Pisabarro A.G."/>
            <person name="Ramirez L."/>
            <person name="Santoyo F."/>
            <person name="Master E."/>
            <person name="Coutinho P.M."/>
            <person name="Henrissat B."/>
            <person name="Lombard V."/>
            <person name="Magnuson J.K."/>
            <person name="Kuees U."/>
            <person name="Hori C."/>
            <person name="Igarashi K."/>
            <person name="Samejima M."/>
            <person name="Held B.W."/>
            <person name="Barry K.W."/>
            <person name="LaButti K.M."/>
            <person name="Lapidus A."/>
            <person name="Lindquist E.A."/>
            <person name="Lucas S.M."/>
            <person name="Riley R."/>
            <person name="Salamov A.A."/>
            <person name="Hoffmeister D."/>
            <person name="Schwenk D."/>
            <person name="Hadar Y."/>
            <person name="Yarden O."/>
            <person name="de Vries R.P."/>
            <person name="Wiebenga A."/>
            <person name="Stenlid J."/>
            <person name="Eastwood D."/>
            <person name="Grigoriev I.V."/>
            <person name="Berka R.M."/>
            <person name="Blanchette R.A."/>
            <person name="Kersten P."/>
            <person name="Martinez A.T."/>
            <person name="Vicuna R."/>
            <person name="Cullen D."/>
        </authorList>
    </citation>
    <scope>NUCLEOTIDE SEQUENCE [LARGE SCALE GENOMIC DNA]</scope>
    <source>
        <strain evidence="3 4">B</strain>
    </source>
</reference>
<feature type="compositionally biased region" description="Polar residues" evidence="1">
    <location>
        <begin position="466"/>
        <end position="476"/>
    </location>
</feature>
<feature type="region of interest" description="Disordered" evidence="1">
    <location>
        <begin position="408"/>
        <end position="438"/>
    </location>
</feature>
<dbReference type="OrthoDB" id="2576082at2759"/>
<name>M2QQZ8_CERS8</name>
<keyword evidence="2" id="KW-1133">Transmembrane helix</keyword>
<feature type="compositionally biased region" description="Polar residues" evidence="1">
    <location>
        <begin position="416"/>
        <end position="427"/>
    </location>
</feature>
<accession>M2QQZ8</accession>
<keyword evidence="2" id="KW-0472">Membrane</keyword>
<feature type="region of interest" description="Disordered" evidence="1">
    <location>
        <begin position="280"/>
        <end position="300"/>
    </location>
</feature>
<dbReference type="STRING" id="914234.M2QQZ8"/>
<dbReference type="Gene3D" id="2.60.120.260">
    <property type="entry name" value="Galactose-binding domain-like"/>
    <property type="match status" value="1"/>
</dbReference>
<dbReference type="EMBL" id="KB445802">
    <property type="protein sequence ID" value="EMD34605.1"/>
    <property type="molecule type" value="Genomic_DNA"/>
</dbReference>
<keyword evidence="4" id="KW-1185">Reference proteome</keyword>
<evidence type="ECO:0000256" key="2">
    <source>
        <dbReference type="SAM" id="Phobius"/>
    </source>
</evidence>
<protein>
    <recommendedName>
        <fullName evidence="5">Transmembrane protein</fullName>
    </recommendedName>
</protein>
<feature type="region of interest" description="Disordered" evidence="1">
    <location>
        <begin position="451"/>
        <end position="476"/>
    </location>
</feature>
<feature type="transmembrane region" description="Helical" evidence="2">
    <location>
        <begin position="305"/>
        <end position="329"/>
    </location>
</feature>
<sequence length="476" mass="50482">MAQQALSYVLDSSSPMFTYTAGQSMHNPSGGSSDWQVNTTSVPSTFSVYQFGSSMSLQFFGNAITLHGTAHLTPSITIDNAAEILSQAPANVVYETTALSPAAHTLNATLPDFKPGLFQIPGRSTGGPGPGFPFPPLFSIQFATVSNPYTLDQPPVIANLSANSTFLTYDGGWTPTYNGSMLTTAPGASVSFNFTGVAVAVEGPTGVRSGFGAYSVNLDNTTMDLTASIADVSSTQLFYCGGLDPHQRHSVIISNSNESHDHNFALNSITIWSTAGISNSSNSSSGNPQADRSHNRHSSGPSHDIVAIVVPIVTVFLAMILGVLAWALIRHRRRQRTPSTTPIVEAVTSPTPRSHPSFPSTLHLSDRMAFFASLRETMYRPGNRSAIPSPSPDASSVRSNWSVVPDDTNALYHTGSAENEANQPTREPSSRRPSLGDNLTRILELLTSKREKSVEGAGVCDDLESVSATSSAGVAR</sequence>
<dbReference type="AlphaFoldDB" id="M2QQZ8"/>
<evidence type="ECO:0008006" key="5">
    <source>
        <dbReference type="Google" id="ProtNLM"/>
    </source>
</evidence>
<dbReference type="Proteomes" id="UP000016930">
    <property type="component" value="Unassembled WGS sequence"/>
</dbReference>
<keyword evidence="2" id="KW-0812">Transmembrane</keyword>
<organism evidence="3 4">
    <name type="scientific">Ceriporiopsis subvermispora (strain B)</name>
    <name type="common">White-rot fungus</name>
    <name type="synonym">Gelatoporia subvermispora</name>
    <dbReference type="NCBI Taxonomy" id="914234"/>
    <lineage>
        <taxon>Eukaryota</taxon>
        <taxon>Fungi</taxon>
        <taxon>Dikarya</taxon>
        <taxon>Basidiomycota</taxon>
        <taxon>Agaricomycotina</taxon>
        <taxon>Agaricomycetes</taxon>
        <taxon>Polyporales</taxon>
        <taxon>Gelatoporiaceae</taxon>
        <taxon>Gelatoporia</taxon>
    </lineage>
</organism>
<proteinExistence type="predicted"/>
<evidence type="ECO:0000313" key="4">
    <source>
        <dbReference type="Proteomes" id="UP000016930"/>
    </source>
</evidence>
<evidence type="ECO:0000256" key="1">
    <source>
        <dbReference type="SAM" id="MobiDB-lite"/>
    </source>
</evidence>
<feature type="region of interest" description="Disordered" evidence="1">
    <location>
        <begin position="335"/>
        <end position="361"/>
    </location>
</feature>
<gene>
    <name evidence="3" type="ORF">CERSUDRAFT_116770</name>
</gene>
<feature type="compositionally biased region" description="Polar residues" evidence="1">
    <location>
        <begin position="337"/>
        <end position="361"/>
    </location>
</feature>
<evidence type="ECO:0000313" key="3">
    <source>
        <dbReference type="EMBL" id="EMD34605.1"/>
    </source>
</evidence>